<evidence type="ECO:0000256" key="5">
    <source>
        <dbReference type="ARBA" id="ARBA00023136"/>
    </source>
</evidence>
<evidence type="ECO:0000256" key="4">
    <source>
        <dbReference type="ARBA" id="ARBA00022989"/>
    </source>
</evidence>
<keyword evidence="5 6" id="KW-0472">Membrane</keyword>
<evidence type="ECO:0000256" key="1">
    <source>
        <dbReference type="ARBA" id="ARBA00004167"/>
    </source>
</evidence>
<proteinExistence type="inferred from homology"/>
<dbReference type="InterPro" id="IPR042217">
    <property type="entry name" value="T4SS_VirB10/TrbI"/>
</dbReference>
<dbReference type="RefSeq" id="WP_128233660.1">
    <property type="nucleotide sequence ID" value="NZ_SAUY01000032.1"/>
</dbReference>
<keyword evidence="3 6" id="KW-0812">Transmembrane</keyword>
<comment type="subcellular location">
    <subcellularLocation>
        <location evidence="1">Membrane</location>
        <topology evidence="1">Single-pass membrane protein</topology>
    </subcellularLocation>
</comment>
<evidence type="ECO:0000256" key="2">
    <source>
        <dbReference type="ARBA" id="ARBA00010265"/>
    </source>
</evidence>
<keyword evidence="4 6" id="KW-1133">Transmembrane helix</keyword>
<evidence type="ECO:0000313" key="8">
    <source>
        <dbReference type="Proteomes" id="UP000284451"/>
    </source>
</evidence>
<reference evidence="7 8" key="1">
    <citation type="submission" date="2019-01" db="EMBL/GenBank/DDBJ databases">
        <title>Sinorhodobacter populi sp. nov. isolated from the symptomatic bark tissue of Populus euramericana canker.</title>
        <authorList>
            <person name="Xu G."/>
        </authorList>
    </citation>
    <scope>NUCLEOTIDE SEQUENCE [LARGE SCALE GENOMIC DNA]</scope>
    <source>
        <strain evidence="7 8">07D10-4-3</strain>
    </source>
</reference>
<dbReference type="Pfam" id="PF03743">
    <property type="entry name" value="TrbI"/>
    <property type="match status" value="1"/>
</dbReference>
<feature type="transmembrane region" description="Helical" evidence="6">
    <location>
        <begin position="29"/>
        <end position="49"/>
    </location>
</feature>
<comment type="caution">
    <text evidence="7">The sequence shown here is derived from an EMBL/GenBank/DDBJ whole genome shotgun (WGS) entry which is preliminary data.</text>
</comment>
<dbReference type="Gene3D" id="2.40.128.260">
    <property type="entry name" value="Type IV secretion system, VirB10/TraB/TrbI"/>
    <property type="match status" value="1"/>
</dbReference>
<dbReference type="EMBL" id="SAUY01000032">
    <property type="protein sequence ID" value="RWR27421.1"/>
    <property type="molecule type" value="Genomic_DNA"/>
</dbReference>
<reference evidence="7 8" key="2">
    <citation type="submission" date="2019-01" db="EMBL/GenBank/DDBJ databases">
        <authorList>
            <person name="Li Y."/>
        </authorList>
    </citation>
    <scope>NUCLEOTIDE SEQUENCE [LARGE SCALE GENOMIC DNA]</scope>
    <source>
        <strain evidence="7 8">07D10-4-3</strain>
    </source>
</reference>
<protein>
    <submittedName>
        <fullName evidence="7">TrbI/VirB10 family protein</fullName>
    </submittedName>
</protein>
<name>A0A443K3T0_9RHOB</name>
<evidence type="ECO:0000256" key="6">
    <source>
        <dbReference type="SAM" id="Phobius"/>
    </source>
</evidence>
<dbReference type="GO" id="GO:0016020">
    <property type="term" value="C:membrane"/>
    <property type="evidence" value="ECO:0007669"/>
    <property type="project" value="UniProtKB-SubCell"/>
</dbReference>
<evidence type="ECO:0000313" key="7">
    <source>
        <dbReference type="EMBL" id="RWR27421.1"/>
    </source>
</evidence>
<dbReference type="Proteomes" id="UP000284451">
    <property type="component" value="Unassembled WGS sequence"/>
</dbReference>
<dbReference type="InterPro" id="IPR005498">
    <property type="entry name" value="T4SS_VirB10/TraB/TrbI"/>
</dbReference>
<dbReference type="CDD" id="cd16429">
    <property type="entry name" value="VirB10"/>
    <property type="match status" value="1"/>
</dbReference>
<organism evidence="7 8">
    <name type="scientific">Paenirhodobacter populi</name>
    <dbReference type="NCBI Taxonomy" id="2306993"/>
    <lineage>
        <taxon>Bacteria</taxon>
        <taxon>Pseudomonadati</taxon>
        <taxon>Pseudomonadota</taxon>
        <taxon>Alphaproteobacteria</taxon>
        <taxon>Rhodobacterales</taxon>
        <taxon>Rhodobacter group</taxon>
        <taxon>Paenirhodobacter</taxon>
    </lineage>
</organism>
<comment type="similarity">
    <text evidence="2">Belongs to the TrbI/VirB10 family.</text>
</comment>
<accession>A0A443K3T0</accession>
<sequence>MTENSTTSAVAPMRLRAEQPRVTRLSLKMLAGVGAVALFGIGGALIYALQTRDMGGGGEELYSTENRTTADGLSSLPRDYTGPVLGPALPGDLGGPILDAQNRGQPVAPPVVMTPAVDPEEQRRLAEEEAARVSRVFFQTAPGTGAAPGATMPSLAGLGLGVQSAMQDRHTAFMNGPVDRQTVATDRIAAPASPYILQAGAVIPAAMITGIRSDLPGQITAQVTEAVYDSPTGSLLLIPQGTRIIGQYDAGVTFGQRRVLLVWNRLILPNGRSIVLERQPGADASGYAGLEDGVDYHWWDLMKAAGLSTLLAIGTELATDDEDRLIQAIQDGAQDTIVQAGQQIIQRQLQVAPTLTIRPGFQVRVIVTRDLVLEPYRN</sequence>
<gene>
    <name evidence="7" type="ORF">D2T29_18735</name>
</gene>
<evidence type="ECO:0000256" key="3">
    <source>
        <dbReference type="ARBA" id="ARBA00022692"/>
    </source>
</evidence>
<dbReference type="AlphaFoldDB" id="A0A443K3T0"/>